<accession>A0A947D065</accession>
<evidence type="ECO:0000259" key="7">
    <source>
        <dbReference type="Pfam" id="PF00482"/>
    </source>
</evidence>
<reference evidence="8" key="1">
    <citation type="journal article" date="2021" name="Microbiology">
        <title>Metagenomic Analysis of the Microbial Community in the Underground Coal Fire Area (Kemerovo Region, Russia) Revealed Predominance of Thermophilic Members of the Phyla Deinococcus-thermus, Aquificae, and Firmicutes.</title>
        <authorList>
            <person name="Kadnikov V."/>
            <person name="Mardanov A.V."/>
            <person name="Beletsky A.V."/>
            <person name="Karnachuk O.V."/>
            <person name="Ravin N.V."/>
        </authorList>
    </citation>
    <scope>NUCLEOTIDE SEQUENCE</scope>
    <source>
        <strain evidence="8">RBS10-49</strain>
    </source>
</reference>
<feature type="transmembrane region" description="Helical" evidence="6">
    <location>
        <begin position="104"/>
        <end position="124"/>
    </location>
</feature>
<evidence type="ECO:0000256" key="1">
    <source>
        <dbReference type="ARBA" id="ARBA00004651"/>
    </source>
</evidence>
<dbReference type="Pfam" id="PF00482">
    <property type="entry name" value="T2SSF"/>
    <property type="match status" value="1"/>
</dbReference>
<comment type="subcellular location">
    <subcellularLocation>
        <location evidence="1">Cell membrane</location>
        <topology evidence="1">Multi-pass membrane protein</topology>
    </subcellularLocation>
</comment>
<keyword evidence="5 6" id="KW-0472">Membrane</keyword>
<name>A0A947D065_HYDSH</name>
<proteinExistence type="predicted"/>
<organism evidence="8 9">
    <name type="scientific">Hydrogenibacillus schlegelii</name>
    <name type="common">Bacillus schlegelii</name>
    <dbReference type="NCBI Taxonomy" id="1484"/>
    <lineage>
        <taxon>Bacteria</taxon>
        <taxon>Bacillati</taxon>
        <taxon>Bacillota</taxon>
        <taxon>Bacilli</taxon>
        <taxon>Bacillales</taxon>
        <taxon>Bacillales Family X. Incertae Sedis</taxon>
        <taxon>Hydrogenibacillus</taxon>
    </lineage>
</organism>
<feature type="transmembrane region" description="Helical" evidence="6">
    <location>
        <begin position="275"/>
        <end position="301"/>
    </location>
</feature>
<evidence type="ECO:0000256" key="6">
    <source>
        <dbReference type="SAM" id="Phobius"/>
    </source>
</evidence>
<dbReference type="GO" id="GO:0005886">
    <property type="term" value="C:plasma membrane"/>
    <property type="evidence" value="ECO:0007669"/>
    <property type="project" value="UniProtKB-SubCell"/>
</dbReference>
<dbReference type="PANTHER" id="PTHR35007">
    <property type="entry name" value="INTEGRAL MEMBRANE PROTEIN-RELATED"/>
    <property type="match status" value="1"/>
</dbReference>
<feature type="transmembrane region" description="Helical" evidence="6">
    <location>
        <begin position="130"/>
        <end position="148"/>
    </location>
</feature>
<feature type="transmembrane region" description="Helical" evidence="6">
    <location>
        <begin position="12"/>
        <end position="34"/>
    </location>
</feature>
<evidence type="ECO:0000256" key="5">
    <source>
        <dbReference type="ARBA" id="ARBA00023136"/>
    </source>
</evidence>
<dbReference type="PANTHER" id="PTHR35007:SF2">
    <property type="entry name" value="PILUS ASSEMBLE PROTEIN"/>
    <property type="match status" value="1"/>
</dbReference>
<protein>
    <submittedName>
        <fullName evidence="8">Type II secretion system F family protein</fullName>
    </submittedName>
</protein>
<sequence>MRDMLNQPWMFTAITTLFLFYLALSFHSYYNYILQKESLLEKLKLQSDRQAARERLRERLRRKILEWSERLGPISEKLYSFPEQDQKWLTWAGRPMGLTLQRFYGLRLLMAIFGAIFGLFYFILGLPFSKYVYFIAPVAGFFGTTYWLRSRADRRQEEISVTLPTFLDTVSIALAAGGALMQTIEEVAERMGGALGEEMLRMVRELQLGVSRRQAYQNLIDRNRSRELESFVQALIQGSDLGVPIATTFRVQADEMRASRVFRAKEKAAKASPRITLVTTLLITPAIFILILGLVVLNFIYNPDAFNLHLHFGQ</sequence>
<dbReference type="AlphaFoldDB" id="A0A947D065"/>
<evidence type="ECO:0000256" key="3">
    <source>
        <dbReference type="ARBA" id="ARBA00022692"/>
    </source>
</evidence>
<evidence type="ECO:0000256" key="2">
    <source>
        <dbReference type="ARBA" id="ARBA00022475"/>
    </source>
</evidence>
<dbReference type="InterPro" id="IPR018076">
    <property type="entry name" value="T2SS_GspF_dom"/>
</dbReference>
<keyword evidence="2" id="KW-1003">Cell membrane</keyword>
<comment type="caution">
    <text evidence="8">The sequence shown here is derived from an EMBL/GenBank/DDBJ whole genome shotgun (WGS) entry which is preliminary data.</text>
</comment>
<feature type="domain" description="Type II secretion system protein GspF" evidence="7">
    <location>
        <begin position="166"/>
        <end position="292"/>
    </location>
</feature>
<dbReference type="EMBL" id="JAHHQF010000073">
    <property type="protein sequence ID" value="MBT9283095.1"/>
    <property type="molecule type" value="Genomic_DNA"/>
</dbReference>
<keyword evidence="4 6" id="KW-1133">Transmembrane helix</keyword>
<evidence type="ECO:0000313" key="8">
    <source>
        <dbReference type="EMBL" id="MBT9283095.1"/>
    </source>
</evidence>
<evidence type="ECO:0000313" key="9">
    <source>
        <dbReference type="Proteomes" id="UP000748108"/>
    </source>
</evidence>
<dbReference type="Proteomes" id="UP000748108">
    <property type="component" value="Unassembled WGS sequence"/>
</dbReference>
<evidence type="ECO:0000256" key="4">
    <source>
        <dbReference type="ARBA" id="ARBA00022989"/>
    </source>
</evidence>
<keyword evidence="3 6" id="KW-0812">Transmembrane</keyword>
<gene>
    <name evidence="8" type="ORF">KM312_10735</name>
</gene>